<dbReference type="AlphaFoldDB" id="A0AAV1VMG6"/>
<sequence length="86" mass="10379">MLEPTSRLGWMCRSSNCSLRHLGDRSLSAMTRTPQLWRNNSAWNGRRLWCRCKRSTCMGWQQCNRKETYDCRAHWKIVWLLSTWMP</sequence>
<dbReference type="EMBL" id="CAKLBY020000378">
    <property type="protein sequence ID" value="CAK7947452.1"/>
    <property type="molecule type" value="Genomic_DNA"/>
</dbReference>
<proteinExistence type="predicted"/>
<comment type="caution">
    <text evidence="1">The sequence shown here is derived from an EMBL/GenBank/DDBJ whole genome shotgun (WGS) entry which is preliminary data.</text>
</comment>
<name>A0AAV1VMG6_9STRA</name>
<reference evidence="1" key="1">
    <citation type="submission" date="2024-01" db="EMBL/GenBank/DDBJ databases">
        <authorList>
            <person name="Webb A."/>
        </authorList>
    </citation>
    <scope>NUCLEOTIDE SEQUENCE</scope>
    <source>
        <strain evidence="1">Pm1</strain>
    </source>
</reference>
<organism evidence="1 2">
    <name type="scientific">Peronospora matthiolae</name>
    <dbReference type="NCBI Taxonomy" id="2874970"/>
    <lineage>
        <taxon>Eukaryota</taxon>
        <taxon>Sar</taxon>
        <taxon>Stramenopiles</taxon>
        <taxon>Oomycota</taxon>
        <taxon>Peronosporomycetes</taxon>
        <taxon>Peronosporales</taxon>
        <taxon>Peronosporaceae</taxon>
        <taxon>Peronospora</taxon>
    </lineage>
</organism>
<accession>A0AAV1VMG6</accession>
<evidence type="ECO:0000313" key="1">
    <source>
        <dbReference type="EMBL" id="CAK7947452.1"/>
    </source>
</evidence>
<protein>
    <submittedName>
        <fullName evidence="1">Uncharacterized protein</fullName>
    </submittedName>
</protein>
<dbReference type="Proteomes" id="UP001162060">
    <property type="component" value="Unassembled WGS sequence"/>
</dbReference>
<evidence type="ECO:0000313" key="2">
    <source>
        <dbReference type="Proteomes" id="UP001162060"/>
    </source>
</evidence>
<gene>
    <name evidence="1" type="ORF">PM001_LOCUS32602</name>
</gene>